<evidence type="ECO:0000313" key="1">
    <source>
        <dbReference type="EMBL" id="KAG5599509.1"/>
    </source>
</evidence>
<accession>A0A9J5YHH3</accession>
<comment type="caution">
    <text evidence="1">The sequence shown here is derived from an EMBL/GenBank/DDBJ whole genome shotgun (WGS) entry which is preliminary data.</text>
</comment>
<proteinExistence type="predicted"/>
<reference evidence="1 2" key="1">
    <citation type="submission" date="2020-09" db="EMBL/GenBank/DDBJ databases">
        <title>De no assembly of potato wild relative species, Solanum commersonii.</title>
        <authorList>
            <person name="Cho K."/>
        </authorList>
    </citation>
    <scope>NUCLEOTIDE SEQUENCE [LARGE SCALE GENOMIC DNA]</scope>
    <source>
        <strain evidence="1">LZ3.2</strain>
        <tissue evidence="1">Leaf</tissue>
    </source>
</reference>
<gene>
    <name evidence="1" type="ORF">H5410_030879</name>
</gene>
<keyword evidence="2" id="KW-1185">Reference proteome</keyword>
<dbReference type="Proteomes" id="UP000824120">
    <property type="component" value="Chromosome 6"/>
</dbReference>
<organism evidence="1 2">
    <name type="scientific">Solanum commersonii</name>
    <name type="common">Commerson's wild potato</name>
    <name type="synonym">Commerson's nightshade</name>
    <dbReference type="NCBI Taxonomy" id="4109"/>
    <lineage>
        <taxon>Eukaryota</taxon>
        <taxon>Viridiplantae</taxon>
        <taxon>Streptophyta</taxon>
        <taxon>Embryophyta</taxon>
        <taxon>Tracheophyta</taxon>
        <taxon>Spermatophyta</taxon>
        <taxon>Magnoliopsida</taxon>
        <taxon>eudicotyledons</taxon>
        <taxon>Gunneridae</taxon>
        <taxon>Pentapetalae</taxon>
        <taxon>asterids</taxon>
        <taxon>lamiids</taxon>
        <taxon>Solanales</taxon>
        <taxon>Solanaceae</taxon>
        <taxon>Solanoideae</taxon>
        <taxon>Solaneae</taxon>
        <taxon>Solanum</taxon>
    </lineage>
</organism>
<dbReference type="EMBL" id="JACXVP010000006">
    <property type="protein sequence ID" value="KAG5599509.1"/>
    <property type="molecule type" value="Genomic_DNA"/>
</dbReference>
<name>A0A9J5YHH3_SOLCO</name>
<sequence>MKQIIVKQPTPNVNNNPLSNHNGASVNMIGVDQGDDDLTEFIVLVESVEYYTIVVVSSPTIMVRGVAPIEIIGAPMRQHESLMEQHTMHGKLLVLPACVKRVKSRNQKCHVPNHGFERDPEKRVPTRTWVRQDIEWRGRACGPI</sequence>
<evidence type="ECO:0000313" key="2">
    <source>
        <dbReference type="Proteomes" id="UP000824120"/>
    </source>
</evidence>
<protein>
    <submittedName>
        <fullName evidence="1">Uncharacterized protein</fullName>
    </submittedName>
</protein>
<dbReference type="AlphaFoldDB" id="A0A9J5YHH3"/>